<dbReference type="Pfam" id="PF24681">
    <property type="entry name" value="Kelch_KLHDC2_KLHL20_DRC7"/>
    <property type="match status" value="1"/>
</dbReference>
<dbReference type="PANTHER" id="PTHR46093:SF18">
    <property type="entry name" value="FIBRONECTIN TYPE-III DOMAIN-CONTAINING PROTEIN"/>
    <property type="match status" value="1"/>
</dbReference>
<dbReference type="Proteomes" id="UP000694680">
    <property type="component" value="Chromosome 21"/>
</dbReference>
<dbReference type="SUPFAM" id="SSF117281">
    <property type="entry name" value="Kelch motif"/>
    <property type="match status" value="1"/>
</dbReference>
<protein>
    <submittedName>
        <fullName evidence="3">Ras guanine nucleotide exchange factor F-like</fullName>
    </submittedName>
</protein>
<keyword evidence="2" id="KW-0677">Repeat</keyword>
<dbReference type="InterPro" id="IPR015915">
    <property type="entry name" value="Kelch-typ_b-propeller"/>
</dbReference>
<dbReference type="RefSeq" id="XP_028291889.1">
    <property type="nucleotide sequence ID" value="XM_028436088.1"/>
</dbReference>
<accession>A0A8C5DDT6</accession>
<dbReference type="RefSeq" id="XP_028291891.1">
    <property type="nucleotide sequence ID" value="XM_028436090.1"/>
</dbReference>
<reference evidence="3" key="2">
    <citation type="submission" date="2025-08" db="UniProtKB">
        <authorList>
            <consortium name="Ensembl"/>
        </authorList>
    </citation>
    <scope>IDENTIFICATION</scope>
</reference>
<evidence type="ECO:0000313" key="4">
    <source>
        <dbReference type="Proteomes" id="UP000694680"/>
    </source>
</evidence>
<reference evidence="3" key="1">
    <citation type="submission" date="2020-06" db="EMBL/GenBank/DDBJ databases">
        <authorList>
            <consortium name="Wellcome Sanger Institute Data Sharing"/>
        </authorList>
    </citation>
    <scope>NUCLEOTIDE SEQUENCE [LARGE SCALE GENOMIC DNA]</scope>
</reference>
<gene>
    <name evidence="3" type="primary">klhdc3l</name>
</gene>
<dbReference type="Gene3D" id="2.120.10.80">
    <property type="entry name" value="Kelch-type beta propeller"/>
    <property type="match status" value="2"/>
</dbReference>
<dbReference type="Ensembl" id="ENSGWIT00000005646.1">
    <property type="protein sequence ID" value="ENSGWIP00000005262.1"/>
    <property type="gene ID" value="ENSGWIG00000002816.1"/>
</dbReference>
<sequence>MSGSPSLWTQLPQSSRAPCDRYKHACCSYHGHVYVLGGRESSSLRDFWKYSVAFNKWTQINCTCDAAPEELEEHSMVAHEGFLYVFGGMLDSSYTRSTSALWVFDIMKQKWVLCQGKTSSPKVPSNRKGHSAVVLGSTMLVYGGFVDIRGSSQDFWALDFDTMSWSLLNSSQHDSAGPGPRHSHSAVVYQSCMYLYGGLKGLREQKDLWRWNSCSFTWTCMKNMSGPPRLIGHSAALYNDHMLVFGGGQSVDCPQSSLWSYSFTSHTWTQVASLPGSTAPTKIHHCSTGLGPSYRVPSTTCSMSPLQQGRARPFQNRCYPAPQSSPGLGGDIELETFSTSSSTLDLSTETEEDLMTLSCLSFENKAFRKQWSCTEEELMVEEEEDGDISLHLPDQLLVLGGRPCVRHQLISVWQMTLTHS</sequence>
<dbReference type="InterPro" id="IPR006652">
    <property type="entry name" value="Kelch_1"/>
</dbReference>
<dbReference type="RefSeq" id="XP_028291890.1">
    <property type="nucleotide sequence ID" value="XM_028436089.1"/>
</dbReference>
<keyword evidence="1" id="KW-0880">Kelch repeat</keyword>
<evidence type="ECO:0000256" key="1">
    <source>
        <dbReference type="ARBA" id="ARBA00022441"/>
    </source>
</evidence>
<dbReference type="CTD" id="555952"/>
<evidence type="ECO:0000256" key="2">
    <source>
        <dbReference type="ARBA" id="ARBA00022737"/>
    </source>
</evidence>
<organism evidence="3 4">
    <name type="scientific">Gouania willdenowi</name>
    <name type="common">Blunt-snouted clingfish</name>
    <name type="synonym">Lepadogaster willdenowi</name>
    <dbReference type="NCBI Taxonomy" id="441366"/>
    <lineage>
        <taxon>Eukaryota</taxon>
        <taxon>Metazoa</taxon>
        <taxon>Chordata</taxon>
        <taxon>Craniata</taxon>
        <taxon>Vertebrata</taxon>
        <taxon>Euteleostomi</taxon>
        <taxon>Actinopterygii</taxon>
        <taxon>Neopterygii</taxon>
        <taxon>Teleostei</taxon>
        <taxon>Neoteleostei</taxon>
        <taxon>Acanthomorphata</taxon>
        <taxon>Ovalentaria</taxon>
        <taxon>Blenniimorphae</taxon>
        <taxon>Blenniiformes</taxon>
        <taxon>Gobiesocoidei</taxon>
        <taxon>Gobiesocidae</taxon>
        <taxon>Gobiesocinae</taxon>
        <taxon>Gouania</taxon>
    </lineage>
</organism>
<keyword evidence="4" id="KW-1185">Reference proteome</keyword>
<name>A0A8C5DDT6_GOUWI</name>
<dbReference type="PANTHER" id="PTHR46093">
    <property type="entry name" value="ACYL-COA-BINDING DOMAIN-CONTAINING PROTEIN 5"/>
    <property type="match status" value="1"/>
</dbReference>
<evidence type="ECO:0000313" key="3">
    <source>
        <dbReference type="Ensembl" id="ENSGWIP00000005262.1"/>
    </source>
</evidence>
<dbReference type="GeneID" id="114455077"/>
<dbReference type="Pfam" id="PF01344">
    <property type="entry name" value="Kelch_1"/>
    <property type="match status" value="2"/>
</dbReference>
<proteinExistence type="predicted"/>
<dbReference type="OrthoDB" id="432528at2759"/>
<dbReference type="AlphaFoldDB" id="A0A8C5DDT6"/>
<reference evidence="3" key="3">
    <citation type="submission" date="2025-09" db="UniProtKB">
        <authorList>
            <consortium name="Ensembl"/>
        </authorList>
    </citation>
    <scope>IDENTIFICATION</scope>
</reference>